<feature type="region of interest" description="Disordered" evidence="7">
    <location>
        <begin position="1"/>
        <end position="27"/>
    </location>
</feature>
<dbReference type="Gene3D" id="3.40.50.150">
    <property type="entry name" value="Vaccinia Virus protein VP39"/>
    <property type="match status" value="1"/>
</dbReference>
<dbReference type="Pfam" id="PF02527">
    <property type="entry name" value="GidB"/>
    <property type="match status" value="1"/>
</dbReference>
<organism evidence="8 9">
    <name type="scientific">Brevibacterium senegalense</name>
    <dbReference type="NCBI Taxonomy" id="1033736"/>
    <lineage>
        <taxon>Bacteria</taxon>
        <taxon>Bacillati</taxon>
        <taxon>Actinomycetota</taxon>
        <taxon>Actinomycetes</taxon>
        <taxon>Micrococcales</taxon>
        <taxon>Brevibacteriaceae</taxon>
        <taxon>Brevibacterium</taxon>
    </lineage>
</organism>
<comment type="function">
    <text evidence="6">Specifically methylates the N7 position of a guanine in 16S rRNA.</text>
</comment>
<accession>A0A921SPQ8</accession>
<dbReference type="Proteomes" id="UP000784435">
    <property type="component" value="Unassembled WGS sequence"/>
</dbReference>
<comment type="subcellular location">
    <subcellularLocation>
        <location evidence="6">Cytoplasm</location>
    </subcellularLocation>
</comment>
<dbReference type="InterPro" id="IPR003682">
    <property type="entry name" value="rRNA_ssu_MeTfrase_G"/>
</dbReference>
<dbReference type="EC" id="2.1.1.-" evidence="6"/>
<dbReference type="EMBL" id="DYUK01000269">
    <property type="protein sequence ID" value="HJG81147.1"/>
    <property type="molecule type" value="Genomic_DNA"/>
</dbReference>
<evidence type="ECO:0000256" key="5">
    <source>
        <dbReference type="ARBA" id="ARBA00022691"/>
    </source>
</evidence>
<gene>
    <name evidence="6 8" type="primary">rsmG</name>
    <name evidence="8" type="ORF">K8V08_12125</name>
</gene>
<dbReference type="PANTHER" id="PTHR31760">
    <property type="entry name" value="S-ADENOSYL-L-METHIONINE-DEPENDENT METHYLTRANSFERASES SUPERFAMILY PROTEIN"/>
    <property type="match status" value="1"/>
</dbReference>
<keyword evidence="3 6" id="KW-0489">Methyltransferase</keyword>
<dbReference type="AlphaFoldDB" id="A0A921SPQ8"/>
<evidence type="ECO:0000256" key="1">
    <source>
        <dbReference type="ARBA" id="ARBA00022490"/>
    </source>
</evidence>
<keyword evidence="4 6" id="KW-0808">Transferase</keyword>
<keyword evidence="5 6" id="KW-0949">S-adenosyl-L-methionine</keyword>
<evidence type="ECO:0000313" key="8">
    <source>
        <dbReference type="EMBL" id="HJG81147.1"/>
    </source>
</evidence>
<dbReference type="GO" id="GO:0070043">
    <property type="term" value="F:rRNA (guanine-N7-)-methyltransferase activity"/>
    <property type="evidence" value="ECO:0007669"/>
    <property type="project" value="UniProtKB-UniRule"/>
</dbReference>
<name>A0A921SPQ8_9MICO</name>
<keyword evidence="2 6" id="KW-0698">rRNA processing</keyword>
<reference evidence="8" key="1">
    <citation type="journal article" date="2021" name="PeerJ">
        <title>Extensive microbial diversity within the chicken gut microbiome revealed by metagenomics and culture.</title>
        <authorList>
            <person name="Gilroy R."/>
            <person name="Ravi A."/>
            <person name="Getino M."/>
            <person name="Pursley I."/>
            <person name="Horton D.L."/>
            <person name="Alikhan N.F."/>
            <person name="Baker D."/>
            <person name="Gharbi K."/>
            <person name="Hall N."/>
            <person name="Watson M."/>
            <person name="Adriaenssens E.M."/>
            <person name="Foster-Nyarko E."/>
            <person name="Jarju S."/>
            <person name="Secka A."/>
            <person name="Antonio M."/>
            <person name="Oren A."/>
            <person name="Chaudhuri R.R."/>
            <person name="La Ragione R."/>
            <person name="Hildebrand F."/>
            <person name="Pallen M.J."/>
        </authorList>
    </citation>
    <scope>NUCLEOTIDE SEQUENCE</scope>
    <source>
        <strain evidence="8">ChiGjej5B5-7349</strain>
    </source>
</reference>
<comment type="caution">
    <text evidence="6">Lacks conserved residue(s) required for the propagation of feature annotation.</text>
</comment>
<proteinExistence type="inferred from homology"/>
<dbReference type="HAMAP" id="MF_00074">
    <property type="entry name" value="16SrRNA_methyltr_G"/>
    <property type="match status" value="1"/>
</dbReference>
<protein>
    <recommendedName>
        <fullName evidence="6">Ribosomal RNA small subunit methyltransferase G</fullName>
        <ecNumber evidence="6">2.1.1.-</ecNumber>
    </recommendedName>
    <alternativeName>
        <fullName evidence="6">16S rRNA 7-methylguanosine methyltransferase</fullName>
        <shortName evidence="6">16S rRNA m7G methyltransferase</shortName>
    </alternativeName>
</protein>
<sequence>MSTPDEGGQGRPDENQTGIPGEDRTDAMIDDQVEERPEFAATLFGDRLDAAERYAEHLATTGVEWGLIGPRELPRLWTRHILNCGVAASLLEAGDVVGDIGSGAGLPGIPWALARPDVSFVLIESMERRVEWLRMVVEDLGLENVRIVRARVEDLVDEEMFTVVTARAVKAMTTLIEWSVPILGPEGRILAIKGASVQAELDKAARLIRKRRLQGPTVHSLGADELPTPTTVVELRRS</sequence>
<keyword evidence="1 6" id="KW-0963">Cytoplasm</keyword>
<evidence type="ECO:0000256" key="6">
    <source>
        <dbReference type="HAMAP-Rule" id="MF_00074"/>
    </source>
</evidence>
<dbReference type="PIRSF" id="PIRSF003078">
    <property type="entry name" value="GidB"/>
    <property type="match status" value="1"/>
</dbReference>
<dbReference type="InterPro" id="IPR029063">
    <property type="entry name" value="SAM-dependent_MTases_sf"/>
</dbReference>
<comment type="caution">
    <text evidence="8">The sequence shown here is derived from an EMBL/GenBank/DDBJ whole genome shotgun (WGS) entry which is preliminary data.</text>
</comment>
<feature type="binding site" evidence="6">
    <location>
        <position position="106"/>
    </location>
    <ligand>
        <name>S-adenosyl-L-methionine</name>
        <dbReference type="ChEBI" id="CHEBI:59789"/>
    </ligand>
</feature>
<feature type="binding site" evidence="6">
    <location>
        <position position="101"/>
    </location>
    <ligand>
        <name>S-adenosyl-L-methionine</name>
        <dbReference type="ChEBI" id="CHEBI:59789"/>
    </ligand>
</feature>
<dbReference type="PANTHER" id="PTHR31760:SF0">
    <property type="entry name" value="S-ADENOSYL-L-METHIONINE-DEPENDENT METHYLTRANSFERASES SUPERFAMILY PROTEIN"/>
    <property type="match status" value="1"/>
</dbReference>
<evidence type="ECO:0000256" key="4">
    <source>
        <dbReference type="ARBA" id="ARBA00022679"/>
    </source>
</evidence>
<feature type="binding site" evidence="6">
    <location>
        <position position="167"/>
    </location>
    <ligand>
        <name>S-adenosyl-L-methionine</name>
        <dbReference type="ChEBI" id="CHEBI:59789"/>
    </ligand>
</feature>
<comment type="similarity">
    <text evidence="6">Belongs to the methyltransferase superfamily. RNA methyltransferase RsmG family.</text>
</comment>
<dbReference type="CDD" id="cd02440">
    <property type="entry name" value="AdoMet_MTases"/>
    <property type="match status" value="1"/>
</dbReference>
<evidence type="ECO:0000313" key="9">
    <source>
        <dbReference type="Proteomes" id="UP000784435"/>
    </source>
</evidence>
<dbReference type="NCBIfam" id="TIGR00138">
    <property type="entry name" value="rsmG_gidB"/>
    <property type="match status" value="1"/>
</dbReference>
<evidence type="ECO:0000256" key="2">
    <source>
        <dbReference type="ARBA" id="ARBA00022552"/>
    </source>
</evidence>
<reference evidence="8" key="2">
    <citation type="submission" date="2021-09" db="EMBL/GenBank/DDBJ databases">
        <authorList>
            <person name="Gilroy R."/>
        </authorList>
    </citation>
    <scope>NUCLEOTIDE SEQUENCE</scope>
    <source>
        <strain evidence="8">ChiGjej5B5-7349</strain>
    </source>
</reference>
<evidence type="ECO:0000256" key="3">
    <source>
        <dbReference type="ARBA" id="ARBA00022603"/>
    </source>
</evidence>
<dbReference type="GO" id="GO:0005829">
    <property type="term" value="C:cytosol"/>
    <property type="evidence" value="ECO:0007669"/>
    <property type="project" value="TreeGrafter"/>
</dbReference>
<dbReference type="SUPFAM" id="SSF53335">
    <property type="entry name" value="S-adenosyl-L-methionine-dependent methyltransferases"/>
    <property type="match status" value="1"/>
</dbReference>
<feature type="binding site" evidence="6">
    <location>
        <begin position="152"/>
        <end position="153"/>
    </location>
    <ligand>
        <name>S-adenosyl-L-methionine</name>
        <dbReference type="ChEBI" id="CHEBI:59789"/>
    </ligand>
</feature>
<evidence type="ECO:0000256" key="7">
    <source>
        <dbReference type="SAM" id="MobiDB-lite"/>
    </source>
</evidence>